<dbReference type="Proteomes" id="UP000248961">
    <property type="component" value="Unassembled WGS sequence"/>
</dbReference>
<dbReference type="EMBL" id="KZ824279">
    <property type="protein sequence ID" value="RAL13366.1"/>
    <property type="molecule type" value="Genomic_DNA"/>
</dbReference>
<name>A0A395I0P0_ASPHC</name>
<protein>
    <submittedName>
        <fullName evidence="1">Uncharacterized protein</fullName>
    </submittedName>
</protein>
<keyword evidence="2" id="KW-1185">Reference proteome</keyword>
<sequence>MGYTHYFHYNAKSKTWQKAWPHLIKDTKTIIAAAGVELSGPESPDGTVATAPLVSKTKGIYINGVDEDAHEPLVIGCKEYLSLGFVKTAQKPYDVVVACVLLRAAMLAPRAFVIGSDGDWDGVGDWGDARRLYRSLWPGDELECPWGEGDVVGVLVEDPSGGSTGCCPS</sequence>
<evidence type="ECO:0000313" key="1">
    <source>
        <dbReference type="EMBL" id="RAL13366.1"/>
    </source>
</evidence>
<organism evidence="1 2">
    <name type="scientific">Aspergillus homomorphus (strain CBS 101889)</name>
    <dbReference type="NCBI Taxonomy" id="1450537"/>
    <lineage>
        <taxon>Eukaryota</taxon>
        <taxon>Fungi</taxon>
        <taxon>Dikarya</taxon>
        <taxon>Ascomycota</taxon>
        <taxon>Pezizomycotina</taxon>
        <taxon>Eurotiomycetes</taxon>
        <taxon>Eurotiomycetidae</taxon>
        <taxon>Eurotiales</taxon>
        <taxon>Aspergillaceae</taxon>
        <taxon>Aspergillus</taxon>
        <taxon>Aspergillus subgen. Circumdati</taxon>
    </lineage>
</organism>
<evidence type="ECO:0000313" key="2">
    <source>
        <dbReference type="Proteomes" id="UP000248961"/>
    </source>
</evidence>
<dbReference type="AlphaFoldDB" id="A0A395I0P0"/>
<dbReference type="OrthoDB" id="2958217at2759"/>
<gene>
    <name evidence="1" type="ORF">BO97DRAFT_423572</name>
</gene>
<dbReference type="STRING" id="1450537.A0A395I0P0"/>
<dbReference type="GeneID" id="37201186"/>
<reference evidence="1 2" key="1">
    <citation type="submission" date="2018-02" db="EMBL/GenBank/DDBJ databases">
        <title>The genomes of Aspergillus section Nigri reveals drivers in fungal speciation.</title>
        <authorList>
            <consortium name="DOE Joint Genome Institute"/>
            <person name="Vesth T.C."/>
            <person name="Nybo J."/>
            <person name="Theobald S."/>
            <person name="Brandl J."/>
            <person name="Frisvad J.C."/>
            <person name="Nielsen K.F."/>
            <person name="Lyhne E.K."/>
            <person name="Kogle M.E."/>
            <person name="Kuo A."/>
            <person name="Riley R."/>
            <person name="Clum A."/>
            <person name="Nolan M."/>
            <person name="Lipzen A."/>
            <person name="Salamov A."/>
            <person name="Henrissat B."/>
            <person name="Wiebenga A."/>
            <person name="De vries R.P."/>
            <person name="Grigoriev I.V."/>
            <person name="Mortensen U.H."/>
            <person name="Andersen M.R."/>
            <person name="Baker S.E."/>
        </authorList>
    </citation>
    <scope>NUCLEOTIDE SEQUENCE [LARGE SCALE GENOMIC DNA]</scope>
    <source>
        <strain evidence="1 2">CBS 101889</strain>
    </source>
</reference>
<proteinExistence type="predicted"/>
<dbReference type="VEuPathDB" id="FungiDB:BO97DRAFT_423572"/>
<accession>A0A395I0P0</accession>
<dbReference type="RefSeq" id="XP_025552520.1">
    <property type="nucleotide sequence ID" value="XM_025696897.1"/>
</dbReference>